<sequence>MKLRLLWHIVRRQFITQRLVIIPFILAVSVLFMIEYTLVSIGLNSYIKQKNDFLVPFIIIANFFMALLTFIFIFYANHFMMSQRRKEFSIFMTLGMTKKSMRLIVVMETILQFMIISVISIAGGYLLGAIFFLFIQKIMGSEVATLRYYPFDTVAMFITLIIIAVLMGMLLIFNLSVLIFNDR</sequence>
<evidence type="ECO:0000313" key="9">
    <source>
        <dbReference type="Proteomes" id="UP000249913"/>
    </source>
</evidence>
<dbReference type="Proteomes" id="UP000249913">
    <property type="component" value="Unassembled WGS sequence"/>
</dbReference>
<dbReference type="PANTHER" id="PTHR46795:SF3">
    <property type="entry name" value="ABC TRANSPORTER PERMEASE"/>
    <property type="match status" value="1"/>
</dbReference>
<dbReference type="EMBL" id="UAUX01000005">
    <property type="protein sequence ID" value="SPZ97471.1"/>
    <property type="molecule type" value="Genomic_DNA"/>
</dbReference>
<gene>
    <name evidence="8" type="ORF">NCTC7878_00868</name>
</gene>
<keyword evidence="4 6" id="KW-1133">Transmembrane helix</keyword>
<dbReference type="InterPro" id="IPR052536">
    <property type="entry name" value="ABC-4_Integral_Memb_Prot"/>
</dbReference>
<dbReference type="InterPro" id="IPR003838">
    <property type="entry name" value="ABC3_permease_C"/>
</dbReference>
<feature type="transmembrane region" description="Helical" evidence="6">
    <location>
        <begin position="53"/>
        <end position="76"/>
    </location>
</feature>
<dbReference type="GO" id="GO:0005886">
    <property type="term" value="C:plasma membrane"/>
    <property type="evidence" value="ECO:0007669"/>
    <property type="project" value="UniProtKB-SubCell"/>
</dbReference>
<name>A0A2X2JZY6_STAAU</name>
<evidence type="ECO:0000256" key="6">
    <source>
        <dbReference type="SAM" id="Phobius"/>
    </source>
</evidence>
<dbReference type="PANTHER" id="PTHR46795">
    <property type="entry name" value="ABC TRANSPORTER PERMEASE-RELATED-RELATED"/>
    <property type="match status" value="1"/>
</dbReference>
<evidence type="ECO:0000259" key="7">
    <source>
        <dbReference type="Pfam" id="PF02687"/>
    </source>
</evidence>
<accession>A0A2X2JZY6</accession>
<keyword evidence="5 6" id="KW-0472">Membrane</keyword>
<dbReference type="Pfam" id="PF02687">
    <property type="entry name" value="FtsX"/>
    <property type="match status" value="1"/>
</dbReference>
<proteinExistence type="predicted"/>
<evidence type="ECO:0000256" key="4">
    <source>
        <dbReference type="ARBA" id="ARBA00022989"/>
    </source>
</evidence>
<reference evidence="8 9" key="1">
    <citation type="submission" date="2018-06" db="EMBL/GenBank/DDBJ databases">
        <authorList>
            <consortium name="Pathogen Informatics"/>
            <person name="Doyle S."/>
        </authorList>
    </citation>
    <scope>NUCLEOTIDE SEQUENCE [LARGE SCALE GENOMIC DNA]</scope>
    <source>
        <strain evidence="8 9">NCTC7878</strain>
    </source>
</reference>
<evidence type="ECO:0000256" key="5">
    <source>
        <dbReference type="ARBA" id="ARBA00023136"/>
    </source>
</evidence>
<evidence type="ECO:0000256" key="3">
    <source>
        <dbReference type="ARBA" id="ARBA00022692"/>
    </source>
</evidence>
<feature type="transmembrane region" description="Helical" evidence="6">
    <location>
        <begin position="110"/>
        <end position="135"/>
    </location>
</feature>
<protein>
    <submittedName>
        <fullName evidence="8">ABC transporter permease protein</fullName>
    </submittedName>
</protein>
<feature type="transmembrane region" description="Helical" evidence="6">
    <location>
        <begin position="155"/>
        <end position="180"/>
    </location>
</feature>
<feature type="domain" description="ABC3 transporter permease C-terminal" evidence="7">
    <location>
        <begin position="60"/>
        <end position="175"/>
    </location>
</feature>
<evidence type="ECO:0000256" key="2">
    <source>
        <dbReference type="ARBA" id="ARBA00022475"/>
    </source>
</evidence>
<evidence type="ECO:0000313" key="8">
    <source>
        <dbReference type="EMBL" id="SPZ97471.1"/>
    </source>
</evidence>
<comment type="subcellular location">
    <subcellularLocation>
        <location evidence="1">Cell membrane</location>
        <topology evidence="1">Multi-pass membrane protein</topology>
    </subcellularLocation>
</comment>
<keyword evidence="3 6" id="KW-0812">Transmembrane</keyword>
<dbReference type="AlphaFoldDB" id="A0A2X2JZY6"/>
<organism evidence="8 9">
    <name type="scientific">Staphylococcus aureus</name>
    <dbReference type="NCBI Taxonomy" id="1280"/>
    <lineage>
        <taxon>Bacteria</taxon>
        <taxon>Bacillati</taxon>
        <taxon>Bacillota</taxon>
        <taxon>Bacilli</taxon>
        <taxon>Bacillales</taxon>
        <taxon>Staphylococcaceae</taxon>
        <taxon>Staphylococcus</taxon>
    </lineage>
</organism>
<feature type="transmembrane region" description="Helical" evidence="6">
    <location>
        <begin position="21"/>
        <end position="47"/>
    </location>
</feature>
<keyword evidence="2" id="KW-1003">Cell membrane</keyword>
<evidence type="ECO:0000256" key="1">
    <source>
        <dbReference type="ARBA" id="ARBA00004651"/>
    </source>
</evidence>